<dbReference type="EMBL" id="BPEU01000004">
    <property type="protein sequence ID" value="GIU37072.1"/>
    <property type="molecule type" value="Genomic_DNA"/>
</dbReference>
<dbReference type="RefSeq" id="WP_220756332.1">
    <property type="nucleotide sequence ID" value="NZ_BPEU01000004.1"/>
</dbReference>
<feature type="domain" description="Peptidase M16 C-terminal" evidence="1">
    <location>
        <begin position="261"/>
        <end position="385"/>
    </location>
</feature>
<dbReference type="Gene3D" id="3.30.830.10">
    <property type="entry name" value="Metalloenzyme, LuxS/M16 peptidase-like"/>
    <property type="match status" value="1"/>
</dbReference>
<organism evidence="2 3">
    <name type="scientific">Shewanella colwelliana</name>
    <name type="common">Alteromonas colwelliana</name>
    <dbReference type="NCBI Taxonomy" id="23"/>
    <lineage>
        <taxon>Bacteria</taxon>
        <taxon>Pseudomonadati</taxon>
        <taxon>Pseudomonadota</taxon>
        <taxon>Gammaproteobacteria</taxon>
        <taxon>Alteromonadales</taxon>
        <taxon>Shewanellaceae</taxon>
        <taxon>Shewanella</taxon>
    </lineage>
</organism>
<name>A0ABQ4NW18_SHECO</name>
<comment type="caution">
    <text evidence="2">The sequence shown here is derived from an EMBL/GenBank/DDBJ whole genome shotgun (WGS) entry which is preliminary data.</text>
</comment>
<dbReference type="SUPFAM" id="SSF63411">
    <property type="entry name" value="LuxS/MPP-like metallohydrolase"/>
    <property type="match status" value="2"/>
</dbReference>
<dbReference type="Proteomes" id="UP000773469">
    <property type="component" value="Unassembled WGS sequence"/>
</dbReference>
<dbReference type="InterPro" id="IPR007863">
    <property type="entry name" value="Peptidase_M16_C"/>
</dbReference>
<protein>
    <recommendedName>
        <fullName evidence="1">Peptidase M16 C-terminal domain-containing protein</fullName>
    </recommendedName>
</protein>
<dbReference type="Pfam" id="PF05193">
    <property type="entry name" value="Peptidase_M16_C"/>
    <property type="match status" value="1"/>
</dbReference>
<evidence type="ECO:0000313" key="3">
    <source>
        <dbReference type="Proteomes" id="UP000773469"/>
    </source>
</evidence>
<accession>A0ABQ4NW18</accession>
<gene>
    <name evidence="2" type="ORF">TUM3794_07220</name>
</gene>
<sequence length="478" mass="53848">MTRRLVCFYITLMGLLLGCQQTKVQFTEVEPARLPTFSAPSLAPKLATNHDNNLNKNKVQVYNLSSGHYLHRLPGGLSNLSQLHLVAVSAQQPFNNLDILIKALNEKGLWLAKQQKLNCINSLSVSASMHSISLSLRCAPSEVQQATQLLADLWAQGSFDNLDLAKVRRELAIGKHIDAFSGNEIESVWADKILGENHPYNNAINNQAQQQALDLDALIQLKQQVLSHSQWHLIIEDNRPIEADDRVAFAQSLQPLSNFLATEKRPAPPFSPYGKTLYIIDAPGTVQTQVRVGYHLPPTTDTQVECQALSGWLGRSFSGRLYYDLREQRGLTYGIYGRCFDNPLARVLKFYGSTQLQHSGAFIRGILDHLELAQTSMATPQEVDALNTYFQSQFDLLHDNKSQRLLRYIQLIVKQRSWQEFTQQQTALAHLDANQLNDMAKQVFSQPPVIVLRGDLAKISVDLQRKLPDWNIKTVTME</sequence>
<dbReference type="PROSITE" id="PS51257">
    <property type="entry name" value="PROKAR_LIPOPROTEIN"/>
    <property type="match status" value="1"/>
</dbReference>
<reference evidence="2 3" key="1">
    <citation type="submission" date="2021-05" db="EMBL/GenBank/DDBJ databases">
        <title>Molecular characterization for Shewanella algae harboring chromosomal blaOXA-55-like strains isolated from clinical and environment sample.</title>
        <authorList>
            <person name="Ohama Y."/>
            <person name="Aoki K."/>
            <person name="Harada S."/>
            <person name="Moriya K."/>
            <person name="Ishii Y."/>
            <person name="Tateda K."/>
        </authorList>
    </citation>
    <scope>NUCLEOTIDE SEQUENCE [LARGE SCALE GENOMIC DNA]</scope>
    <source>
        <strain evidence="2 3">MBTL60-118</strain>
    </source>
</reference>
<dbReference type="InterPro" id="IPR011249">
    <property type="entry name" value="Metalloenz_LuxS/M16"/>
</dbReference>
<keyword evidence="3" id="KW-1185">Reference proteome</keyword>
<evidence type="ECO:0000259" key="1">
    <source>
        <dbReference type="Pfam" id="PF05193"/>
    </source>
</evidence>
<proteinExistence type="predicted"/>
<evidence type="ECO:0000313" key="2">
    <source>
        <dbReference type="EMBL" id="GIU37072.1"/>
    </source>
</evidence>